<evidence type="ECO:0000256" key="1">
    <source>
        <dbReference type="SAM" id="MobiDB-lite"/>
    </source>
</evidence>
<dbReference type="Proteomes" id="UP000055045">
    <property type="component" value="Unassembled WGS sequence"/>
</dbReference>
<accession>A0A101M7Z0</accession>
<gene>
    <name evidence="2" type="ORF">ACN42_g11677</name>
</gene>
<organism evidence="2 3">
    <name type="scientific">Penicillium freii</name>
    <dbReference type="NCBI Taxonomy" id="48697"/>
    <lineage>
        <taxon>Eukaryota</taxon>
        <taxon>Fungi</taxon>
        <taxon>Dikarya</taxon>
        <taxon>Ascomycota</taxon>
        <taxon>Pezizomycotina</taxon>
        <taxon>Eurotiomycetes</taxon>
        <taxon>Eurotiomycetidae</taxon>
        <taxon>Eurotiales</taxon>
        <taxon>Aspergillaceae</taxon>
        <taxon>Penicillium</taxon>
    </lineage>
</organism>
<feature type="non-terminal residue" evidence="2">
    <location>
        <position position="1"/>
    </location>
</feature>
<dbReference type="STRING" id="48697.A0A101M7Z0"/>
<name>A0A101M7Z0_PENFR</name>
<feature type="compositionally biased region" description="Acidic residues" evidence="1">
    <location>
        <begin position="129"/>
        <end position="147"/>
    </location>
</feature>
<feature type="compositionally biased region" description="Polar residues" evidence="1">
    <location>
        <begin position="1"/>
        <end position="10"/>
    </location>
</feature>
<feature type="compositionally biased region" description="Basic and acidic residues" evidence="1">
    <location>
        <begin position="116"/>
        <end position="128"/>
    </location>
</feature>
<evidence type="ECO:0000313" key="3">
    <source>
        <dbReference type="Proteomes" id="UP000055045"/>
    </source>
</evidence>
<feature type="compositionally biased region" description="Polar residues" evidence="1">
    <location>
        <begin position="53"/>
        <end position="66"/>
    </location>
</feature>
<dbReference type="EMBL" id="LLXE01000782">
    <property type="protein sequence ID" value="KUM55577.1"/>
    <property type="molecule type" value="Genomic_DNA"/>
</dbReference>
<proteinExistence type="predicted"/>
<evidence type="ECO:0000313" key="2">
    <source>
        <dbReference type="EMBL" id="KUM55577.1"/>
    </source>
</evidence>
<keyword evidence="3" id="KW-1185">Reference proteome</keyword>
<reference evidence="2 3" key="1">
    <citation type="submission" date="2015-10" db="EMBL/GenBank/DDBJ databases">
        <title>Genome sequencing of Penicillium freii.</title>
        <authorList>
            <person name="Nguyen H.D."/>
            <person name="Visagie C.M."/>
            <person name="Seifert K.A."/>
        </authorList>
    </citation>
    <scope>NUCLEOTIDE SEQUENCE [LARGE SCALE GENOMIC DNA]</scope>
    <source>
        <strain evidence="2 3">DAOM 242723</strain>
    </source>
</reference>
<dbReference type="AlphaFoldDB" id="A0A101M7Z0"/>
<comment type="caution">
    <text evidence="2">The sequence shown here is derived from an EMBL/GenBank/DDBJ whole genome shotgun (WGS) entry which is preliminary data.</text>
</comment>
<feature type="region of interest" description="Disordered" evidence="1">
    <location>
        <begin position="1"/>
        <end position="147"/>
    </location>
</feature>
<sequence length="147" mass="15875">QNKPHSTLNGNGDHDRSPKRQRTITPSHEPTLPTDQKINPPAPSRPRVPAAALSQTKATPQFNSLSIAGEKPGPKRSAHPPPKEESSAEEGEVPEKQQHVVPVAHPPQHDPAPAADVDHRSKLDSQNEEREEGEADDDNAGSEEGEI</sequence>
<feature type="compositionally biased region" description="Polar residues" evidence="1">
    <location>
        <begin position="23"/>
        <end position="37"/>
    </location>
</feature>
<protein>
    <submittedName>
        <fullName evidence="2">Uncharacterized protein</fullName>
    </submittedName>
</protein>